<dbReference type="Proteomes" id="UP001281761">
    <property type="component" value="Unassembled WGS sequence"/>
</dbReference>
<evidence type="ECO:0000313" key="8">
    <source>
        <dbReference type="Proteomes" id="UP001281761"/>
    </source>
</evidence>
<dbReference type="SMART" id="SM00332">
    <property type="entry name" value="PP2Cc"/>
    <property type="match status" value="1"/>
</dbReference>
<dbReference type="EMBL" id="JARBJD010000047">
    <property type="protein sequence ID" value="KAK2957319.1"/>
    <property type="molecule type" value="Genomic_DNA"/>
</dbReference>
<gene>
    <name evidence="7" type="ORF">BLNAU_7697</name>
</gene>
<keyword evidence="3 4" id="KW-0904">Protein phosphatase</keyword>
<name>A0ABQ9Y0U7_9EUKA</name>
<evidence type="ECO:0000256" key="1">
    <source>
        <dbReference type="ARBA" id="ARBA00022723"/>
    </source>
</evidence>
<dbReference type="InterPro" id="IPR036457">
    <property type="entry name" value="PPM-type-like_dom_sf"/>
</dbReference>
<organism evidence="7 8">
    <name type="scientific">Blattamonas nauphoetae</name>
    <dbReference type="NCBI Taxonomy" id="2049346"/>
    <lineage>
        <taxon>Eukaryota</taxon>
        <taxon>Metamonada</taxon>
        <taxon>Preaxostyla</taxon>
        <taxon>Oxymonadida</taxon>
        <taxon>Blattamonas</taxon>
    </lineage>
</organism>
<proteinExistence type="inferred from homology"/>
<comment type="similarity">
    <text evidence="4">Belongs to the PP2C family.</text>
</comment>
<keyword evidence="2 4" id="KW-0378">Hydrolase</keyword>
<dbReference type="InterPro" id="IPR000222">
    <property type="entry name" value="PP2C_BS"/>
</dbReference>
<dbReference type="CDD" id="cd00143">
    <property type="entry name" value="PP2Cc"/>
    <property type="match status" value="1"/>
</dbReference>
<evidence type="ECO:0000256" key="2">
    <source>
        <dbReference type="ARBA" id="ARBA00022801"/>
    </source>
</evidence>
<protein>
    <recommendedName>
        <fullName evidence="6">PPM-type phosphatase domain-containing protein</fullName>
    </recommendedName>
</protein>
<accession>A0ABQ9Y0U7</accession>
<evidence type="ECO:0000256" key="4">
    <source>
        <dbReference type="RuleBase" id="RU003465"/>
    </source>
</evidence>
<dbReference type="GO" id="GO:0016787">
    <property type="term" value="F:hydrolase activity"/>
    <property type="evidence" value="ECO:0007669"/>
    <property type="project" value="UniProtKB-KW"/>
</dbReference>
<dbReference type="InterPro" id="IPR015655">
    <property type="entry name" value="PP2C"/>
</dbReference>
<dbReference type="SUPFAM" id="SSF81606">
    <property type="entry name" value="PP2C-like"/>
    <property type="match status" value="1"/>
</dbReference>
<feature type="domain" description="PPM-type phosphatase" evidence="6">
    <location>
        <begin position="10"/>
        <end position="343"/>
    </location>
</feature>
<dbReference type="PROSITE" id="PS51746">
    <property type="entry name" value="PPM_2"/>
    <property type="match status" value="1"/>
</dbReference>
<dbReference type="Pfam" id="PF00481">
    <property type="entry name" value="PP2C"/>
    <property type="match status" value="2"/>
</dbReference>
<evidence type="ECO:0000313" key="7">
    <source>
        <dbReference type="EMBL" id="KAK2957319.1"/>
    </source>
</evidence>
<evidence type="ECO:0000259" key="6">
    <source>
        <dbReference type="PROSITE" id="PS51746"/>
    </source>
</evidence>
<evidence type="ECO:0000256" key="5">
    <source>
        <dbReference type="SAM" id="MobiDB-lite"/>
    </source>
</evidence>
<feature type="compositionally biased region" description="Pro residues" evidence="5">
    <location>
        <begin position="205"/>
        <end position="214"/>
    </location>
</feature>
<feature type="region of interest" description="Disordered" evidence="5">
    <location>
        <begin position="202"/>
        <end position="277"/>
    </location>
</feature>
<reference evidence="7 8" key="1">
    <citation type="journal article" date="2022" name="bioRxiv">
        <title>Genomics of Preaxostyla Flagellates Illuminates Evolutionary Transitions and the Path Towards Mitochondrial Loss.</title>
        <authorList>
            <person name="Novak L.V.F."/>
            <person name="Treitli S.C."/>
            <person name="Pyrih J."/>
            <person name="Halakuc P."/>
            <person name="Pipaliya S.V."/>
            <person name="Vacek V."/>
            <person name="Brzon O."/>
            <person name="Soukal P."/>
            <person name="Eme L."/>
            <person name="Dacks J.B."/>
            <person name="Karnkowska A."/>
            <person name="Elias M."/>
            <person name="Hampl V."/>
        </authorList>
    </citation>
    <scope>NUCLEOTIDE SEQUENCE [LARGE SCALE GENOMIC DNA]</scope>
    <source>
        <strain evidence="7">NAU3</strain>
        <tissue evidence="7">Gut</tissue>
    </source>
</reference>
<keyword evidence="1" id="KW-0479">Metal-binding</keyword>
<dbReference type="Gene3D" id="3.60.40.10">
    <property type="entry name" value="PPM-type phosphatase domain"/>
    <property type="match status" value="2"/>
</dbReference>
<sequence length="343" mass="36686">MSRTSHVLSDYGFAEDANPSFRSDMEDGHTHVDPCGPTQNMAFLGIYDGHGGRDTVTYIQRHLHERFLFILQRDTWRSAAQAGVEAFRVTDSETASKNCLYDGCTAIVVIVEKKQTETGLIYHITSLNCGDARAVLVRNGVGRRISCDHKPGLPSESDRIRSAGGFVAGGRVNGLLSVSRSFGDHAMKKLIICDPFVSETTIDPSAPPPAPSSPLPQVKTQPKQASFAGGLRGTPKGGRKIQAGKKPSEDETNEMEMAPQTPLSPKGSGSGGPQVSETVVSQSMGDVFVILACDGVWDVIGDDEAAEIIKPYGDNCRKAADVLVKAALEKGTMDNVSVIVARL</sequence>
<evidence type="ECO:0000256" key="3">
    <source>
        <dbReference type="ARBA" id="ARBA00022912"/>
    </source>
</evidence>
<dbReference type="PANTHER" id="PTHR47992">
    <property type="entry name" value="PROTEIN PHOSPHATASE"/>
    <property type="match status" value="1"/>
</dbReference>
<comment type="caution">
    <text evidence="7">The sequence shown here is derived from an EMBL/GenBank/DDBJ whole genome shotgun (WGS) entry which is preliminary data.</text>
</comment>
<dbReference type="PROSITE" id="PS01032">
    <property type="entry name" value="PPM_1"/>
    <property type="match status" value="1"/>
</dbReference>
<keyword evidence="8" id="KW-1185">Reference proteome</keyword>
<dbReference type="InterPro" id="IPR001932">
    <property type="entry name" value="PPM-type_phosphatase-like_dom"/>
</dbReference>